<keyword evidence="2" id="KW-0479">Metal-binding</keyword>
<evidence type="ECO:0000256" key="1">
    <source>
        <dbReference type="ARBA" id="ARBA00006217"/>
    </source>
</evidence>
<comment type="function">
    <text evidence="3">Reversible hydration of carbon dioxide.</text>
</comment>
<dbReference type="PANTHER" id="PTHR11002">
    <property type="entry name" value="CARBONIC ANHYDRASE"/>
    <property type="match status" value="1"/>
</dbReference>
<dbReference type="STRING" id="35608.A0A2U1N7H3"/>
<dbReference type="GO" id="GO:0004089">
    <property type="term" value="F:carbonate dehydratase activity"/>
    <property type="evidence" value="ECO:0007669"/>
    <property type="project" value="UniProtKB-UniRule"/>
</dbReference>
<comment type="similarity">
    <text evidence="1 3">Belongs to the beta-class carbonic anhydrase family.</text>
</comment>
<dbReference type="EC" id="4.2.1.1" evidence="3"/>
<dbReference type="AlphaFoldDB" id="A0A2U1N7H3"/>
<feature type="binding site" evidence="2">
    <location>
        <position position="69"/>
    </location>
    <ligand>
        <name>Zn(2+)</name>
        <dbReference type="ChEBI" id="CHEBI:29105"/>
    </ligand>
</feature>
<proteinExistence type="inferred from homology"/>
<keyword evidence="4" id="KW-1133">Transmembrane helix</keyword>
<dbReference type="EMBL" id="PKPP01003435">
    <property type="protein sequence ID" value="PWA69449.1"/>
    <property type="molecule type" value="Genomic_DNA"/>
</dbReference>
<comment type="caution">
    <text evidence="5">The sequence shown here is derived from an EMBL/GenBank/DDBJ whole genome shotgun (WGS) entry which is preliminary data.</text>
</comment>
<keyword evidence="3" id="KW-0456">Lyase</keyword>
<feature type="transmembrane region" description="Helical" evidence="4">
    <location>
        <begin position="129"/>
        <end position="149"/>
    </location>
</feature>
<comment type="catalytic activity">
    <reaction evidence="3">
        <text>hydrogencarbonate + H(+) = CO2 + H2O</text>
        <dbReference type="Rhea" id="RHEA:10748"/>
        <dbReference type="ChEBI" id="CHEBI:15377"/>
        <dbReference type="ChEBI" id="CHEBI:15378"/>
        <dbReference type="ChEBI" id="CHEBI:16526"/>
        <dbReference type="ChEBI" id="CHEBI:17544"/>
        <dbReference type="EC" id="4.2.1.1"/>
    </reaction>
</comment>
<evidence type="ECO:0000313" key="5">
    <source>
        <dbReference type="EMBL" id="PWA69449.1"/>
    </source>
</evidence>
<feature type="transmembrane region" description="Helical" evidence="4">
    <location>
        <begin position="12"/>
        <end position="30"/>
    </location>
</feature>
<keyword evidence="4" id="KW-0472">Membrane</keyword>
<dbReference type="PANTHER" id="PTHR11002:SF56">
    <property type="entry name" value="BETA CARBONIC ANHYDRASE 2, CHLOROPLASTIC"/>
    <property type="match status" value="1"/>
</dbReference>
<dbReference type="Gene3D" id="3.40.1050.10">
    <property type="entry name" value="Carbonic anhydrase"/>
    <property type="match status" value="1"/>
</dbReference>
<sequence>MAGRLDELAAMAMISPWAVGAILVVGFNAIRMRPILNTTGYDESTGGKSKVEPIKEKDISVEQIIVIGHSRCGGIKGLMTFLDEGPHTTDFIEDWVKVCSPAKSKVHGETNGANLNDQCVQCEKFFPTLLKYMVLLVVYSIQIPVATYMN</sequence>
<dbReference type="Proteomes" id="UP000245207">
    <property type="component" value="Unassembled WGS sequence"/>
</dbReference>
<evidence type="ECO:0000256" key="4">
    <source>
        <dbReference type="SAM" id="Phobius"/>
    </source>
</evidence>
<keyword evidence="6" id="KW-1185">Reference proteome</keyword>
<dbReference type="InterPro" id="IPR036874">
    <property type="entry name" value="Carbonic_anhydrase_sf"/>
</dbReference>
<dbReference type="InterPro" id="IPR001765">
    <property type="entry name" value="Carbonic_anhydrase"/>
</dbReference>
<keyword evidence="2 3" id="KW-0862">Zinc</keyword>
<organism evidence="5 6">
    <name type="scientific">Artemisia annua</name>
    <name type="common">Sweet wormwood</name>
    <dbReference type="NCBI Taxonomy" id="35608"/>
    <lineage>
        <taxon>Eukaryota</taxon>
        <taxon>Viridiplantae</taxon>
        <taxon>Streptophyta</taxon>
        <taxon>Embryophyta</taxon>
        <taxon>Tracheophyta</taxon>
        <taxon>Spermatophyta</taxon>
        <taxon>Magnoliopsida</taxon>
        <taxon>eudicotyledons</taxon>
        <taxon>Gunneridae</taxon>
        <taxon>Pentapetalae</taxon>
        <taxon>asterids</taxon>
        <taxon>campanulids</taxon>
        <taxon>Asterales</taxon>
        <taxon>Asteraceae</taxon>
        <taxon>Asteroideae</taxon>
        <taxon>Anthemideae</taxon>
        <taxon>Artemisiinae</taxon>
        <taxon>Artemisia</taxon>
    </lineage>
</organism>
<comment type="cofactor">
    <cofactor evidence="2">
        <name>Zn(2+)</name>
        <dbReference type="ChEBI" id="CHEBI:29105"/>
    </cofactor>
    <text evidence="2">Binds 1 zinc ion per subunit.</text>
</comment>
<feature type="binding site" evidence="2">
    <location>
        <position position="72"/>
    </location>
    <ligand>
        <name>Zn(2+)</name>
        <dbReference type="ChEBI" id="CHEBI:29105"/>
    </ligand>
</feature>
<accession>A0A2U1N7H3</accession>
<reference evidence="5 6" key="1">
    <citation type="journal article" date="2018" name="Mol. Plant">
        <title>The genome of Artemisia annua provides insight into the evolution of Asteraceae family and artemisinin biosynthesis.</title>
        <authorList>
            <person name="Shen Q."/>
            <person name="Zhang L."/>
            <person name="Liao Z."/>
            <person name="Wang S."/>
            <person name="Yan T."/>
            <person name="Shi P."/>
            <person name="Liu M."/>
            <person name="Fu X."/>
            <person name="Pan Q."/>
            <person name="Wang Y."/>
            <person name="Lv Z."/>
            <person name="Lu X."/>
            <person name="Zhang F."/>
            <person name="Jiang W."/>
            <person name="Ma Y."/>
            <person name="Chen M."/>
            <person name="Hao X."/>
            <person name="Li L."/>
            <person name="Tang Y."/>
            <person name="Lv G."/>
            <person name="Zhou Y."/>
            <person name="Sun X."/>
            <person name="Brodelius P.E."/>
            <person name="Rose J.K.C."/>
            <person name="Tang K."/>
        </authorList>
    </citation>
    <scope>NUCLEOTIDE SEQUENCE [LARGE SCALE GENOMIC DNA]</scope>
    <source>
        <strain evidence="6">cv. Huhao1</strain>
        <tissue evidence="5">Leaf</tissue>
    </source>
</reference>
<dbReference type="GO" id="GO:0008270">
    <property type="term" value="F:zinc ion binding"/>
    <property type="evidence" value="ECO:0007669"/>
    <property type="project" value="UniProtKB-UniRule"/>
</dbReference>
<keyword evidence="4" id="KW-0812">Transmembrane</keyword>
<dbReference type="SUPFAM" id="SSF53056">
    <property type="entry name" value="beta-carbonic anhydrase, cab"/>
    <property type="match status" value="1"/>
</dbReference>
<protein>
    <recommendedName>
        <fullName evidence="3">Carbonic anhydrase</fullName>
        <ecNumber evidence="3">4.2.1.1</ecNumber>
    </recommendedName>
    <alternativeName>
        <fullName evidence="3">Carbonate dehydratase</fullName>
    </alternativeName>
</protein>
<evidence type="ECO:0000256" key="2">
    <source>
        <dbReference type="PIRSR" id="PIRSR601765-1"/>
    </source>
</evidence>
<evidence type="ECO:0000313" key="6">
    <source>
        <dbReference type="Proteomes" id="UP000245207"/>
    </source>
</evidence>
<evidence type="ECO:0000256" key="3">
    <source>
        <dbReference type="RuleBase" id="RU003956"/>
    </source>
</evidence>
<name>A0A2U1N7H3_ARTAN</name>
<gene>
    <name evidence="5" type="ORF">CTI12_AA297740</name>
</gene>
<dbReference type="Pfam" id="PF00484">
    <property type="entry name" value="Pro_CA"/>
    <property type="match status" value="1"/>
</dbReference>
<dbReference type="OrthoDB" id="10248475at2759"/>